<dbReference type="Proteomes" id="UP000295783">
    <property type="component" value="Unassembled WGS sequence"/>
</dbReference>
<evidence type="ECO:0000313" key="2">
    <source>
        <dbReference type="EMBL" id="TDQ83826.1"/>
    </source>
</evidence>
<evidence type="ECO:0000256" key="1">
    <source>
        <dbReference type="SAM" id="MobiDB-lite"/>
    </source>
</evidence>
<feature type="region of interest" description="Disordered" evidence="1">
    <location>
        <begin position="26"/>
        <end position="45"/>
    </location>
</feature>
<organism evidence="2 3">
    <name type="scientific">Dongia mobilis</name>
    <dbReference type="NCBI Taxonomy" id="578943"/>
    <lineage>
        <taxon>Bacteria</taxon>
        <taxon>Pseudomonadati</taxon>
        <taxon>Pseudomonadota</taxon>
        <taxon>Alphaproteobacteria</taxon>
        <taxon>Rhodospirillales</taxon>
        <taxon>Dongiaceae</taxon>
        <taxon>Dongia</taxon>
    </lineage>
</organism>
<dbReference type="OrthoDB" id="9817401at2"/>
<dbReference type="RefSeq" id="WP_133611852.1">
    <property type="nucleotide sequence ID" value="NZ_SNYW01000006.1"/>
</dbReference>
<feature type="compositionally biased region" description="Basic and acidic residues" evidence="1">
    <location>
        <begin position="29"/>
        <end position="45"/>
    </location>
</feature>
<accession>A0A4R6WQT0</accession>
<keyword evidence="3" id="KW-1185">Reference proteome</keyword>
<comment type="caution">
    <text evidence="2">The sequence shown here is derived from an EMBL/GenBank/DDBJ whole genome shotgun (WGS) entry which is preliminary data.</text>
</comment>
<evidence type="ECO:0000313" key="3">
    <source>
        <dbReference type="Proteomes" id="UP000295783"/>
    </source>
</evidence>
<dbReference type="EMBL" id="SNYW01000006">
    <property type="protein sequence ID" value="TDQ83826.1"/>
    <property type="molecule type" value="Genomic_DNA"/>
</dbReference>
<dbReference type="AlphaFoldDB" id="A0A4R6WQT0"/>
<reference evidence="2 3" key="1">
    <citation type="submission" date="2019-03" db="EMBL/GenBank/DDBJ databases">
        <title>Genomic Encyclopedia of Type Strains, Phase III (KMG-III): the genomes of soil and plant-associated and newly described type strains.</title>
        <authorList>
            <person name="Whitman W."/>
        </authorList>
    </citation>
    <scope>NUCLEOTIDE SEQUENCE [LARGE SCALE GENOMIC DNA]</scope>
    <source>
        <strain evidence="2 3">CGMCC 1.7660</strain>
    </source>
</reference>
<sequence>MAKRGRADNPIELTPMLLDNLFARKKPKQKDARTRAPGAPKKDSASIKIASGWETAASRLAEIGARRVLVHGDAAALAAARASLPGRDITWISHALAEVGAGAQLAEDLDWSGFDAAICAGSDLAARYRQSLRLMLAGDATRPVLWVGEGFEFCGGSLSAPLEADEVEGLLFNHFQEFFGVKDPLQFRIEVYHGPEVKRFYRILEPNQSLVLRLGAYFPQRQHPTSLAAFVEHPILTRERHYRLRLCADVFWRGSFTTLHSAHEFGRSPSHKVEFRAPAWLVRQGEVALTIPNFEHNADAAMPIETSRGGRPGQQLRDTGSYLQQANLPRDGSADGSFMGWRYRGYGGSNWFALDSLAQDGTGLRNSIAGNHHVSCPIEDRPDFAASPAEIARFAEVLAQGYLVEPYGVPLRLPGNLEFGFEADAANPSHRHLRIDFFDAAGSHLGHQEIVKSAPGPLFAGDILAGWDDPKRDAAHLAFIIHDFARAGLRYKGFKAMANLVVRDRRSGDRDFTEFQSCWRNLGAAVPGFPHWLSDQLAIVGRTNVFGRVRCDRGLRTAVMAVHGSGRLGYRNRARTEFIAVNNAGKRLSGSVTIPSFTAQMIWLDELLPGLADHLGTSGNGALLVQSGDADLACQIVTTSPAGAVALQHLWGY</sequence>
<proteinExistence type="predicted"/>
<protein>
    <submittedName>
        <fullName evidence="2">Uncharacterized protein</fullName>
    </submittedName>
</protein>
<gene>
    <name evidence="2" type="ORF">A8950_0369</name>
</gene>
<name>A0A4R6WQT0_9PROT</name>